<sequence>MVKWLKTGINKLQLNLSLERLASLGILFSCRQRILLTPKKVFDTKGYGQILSGFHVGMEECSEHQEAPPSTVQLQSHWNLNLHSDSPAVECSGSKVKDQEKSQSRPSSGSDSFLQESGDYQWLDDGYNRELNYSVEKHHQSVLAPFVEQNNFSYDDLSKHFDASLAELDMETFRTEDIPSMLAFPTIFSGNISRENCASVSGSVLGTLELDSSVSPRSTSEESAEMSICKDEPLFSPVKEQPLTGGNISVDSLDCSSLEEHDIVLTCQANKNNYTIVFESSGTQYTDDSDFLETADSSEGEGNQWFQHNHGQRRSQGCMIQSDLAFTTWGKLRRMKEATSYKCANKPTTSKSQSLPNLLRQSLVLKTKYLPVNPLNCVPLYDLQTSQPSHSKDSETSGSQHSVPLLQLYIRNRSSLGSEGCSISISSSQSESSGYMMTPPLYGSNSNMQGDTEKVSQSKGYIRRNSVKQCECKVRKERSGEIYRELEKSEERRMTMVHSLGSNFTTLPVDDVTEANNNLLQMSTNNNTYQTNICEQESDEEEESSQYFEDSLVEAPPPRPVVAHSSIIHEEEEPLDTDSGSGDETMKDSKEPIGSDSATSEEITLTKNNTIKIKPKVSKQDRGAGTVQRINNFFTTSKVDNFMANNSCESTPERFSVNWVDLTPEINSQGTQTKQLNSKRSGSMQEFFTESDKHLNNARPHSPRESSPASSGYGSSRQNSVERLRQNSQLFINNTNTITLNQSQRNKTVVTVPTLHDRVTQIPVHIKNRSVQTSFTNVSDGFMIEEATMMDKSTSSSFTGDNSTSPNISEDTEPEKKPVYVCFPNYSLPDLSFLKELTGNLDGPNLLYLKPSSPIVPPYMRDFGISQSEKNKVRSLSFPEFESISQDTFNHIQDWDSLSVLLPNDLKPLIPKLSQSKIEEKKHETEDNKKNNYPIFHNEPCWVFSKSIKKTSSSEENTGMTGKCFSSTNHNLPEPESPDIPPPLPKRSLSLLKDNCFGDGSSSSPKGILRKSPSSDYCLEQNHQQFISKCRNASCMSSKKEDLKNKRRSLHEPCQQLLENIPESSNVKRYCCFAPSTCHVVDQALTNVVCNSKEIPDTKSSIRNPLQKNLSEGCCTGCPNHGCQNCMPSKQSVCLCCHADSSNQLEGFQHNRFSFPRFATFEGKQPLQQLCGQLQQLLNSSTSLNLMAAALLAAQGSPEGSNASSTSSNCNCARSKKAVSFCEKVAVQSREMGTTAGERPCQQNNKIATVQPCGHKSGEAKDVDYKEEMDQPPEDFQVSPSRGQFPNFPDYESPLSVCDETSAKCLNQKADLVKNLAQAIDALVLDLSEGCDHKEQVLEGLCPALYAIVADGLLPTVKGLFGYVSNSPWRVAEASALSGEPPADLKELIRYVSGKENLVDNTCRFYAFILGLLNLGSLDWWFLHLTSCKTLVSRHYTSEALLSLLSFPSATSLCEELLTKLRPLASMSFTLELSVEYSVFVSEVQPSPQEHSTFHDTEEKNHVVRRRHAKMEHQSDANQRQRPVSFMEKGQLKTLSHQKRQSWNGSDLTEKRLLEVLSQESSNKQKCEDIVGKQISNKMREKPPLPEKPKTLVPSRVNRELGSEVMQKGVNVAFPSSKPTIQKSPGCSSGKGNKQGIKIQKNDVERPRSRSATEDVVSNTFVENKKDCDGKVFEQLKRRWENLTTTNNLETVKTNTVTTVTSKRPPIPATSLSKQKSEKVQSVVPKMFHAVSGRRKSHHSPVSSQSSVSSHSSTSSPVRSLAVGPVSPSPSPDSSSLVRRATSPNMLPSQVTPPVSPSSRGRGHVNRKSFIPVHRVARTSPSPQRRPRSTGSSIPRPGEDNYH</sequence>
<name>A0ABM1SY78_LIMPO</name>
<dbReference type="GeneID" id="106465062"/>
<feature type="region of interest" description="Disordered" evidence="1">
    <location>
        <begin position="89"/>
        <end position="115"/>
    </location>
</feature>
<feature type="region of interest" description="Disordered" evidence="1">
    <location>
        <begin position="953"/>
        <end position="985"/>
    </location>
</feature>
<dbReference type="SUPFAM" id="SSF140741">
    <property type="entry name" value="RUN domain-like"/>
    <property type="match status" value="1"/>
</dbReference>
<evidence type="ECO:0000259" key="2">
    <source>
        <dbReference type="PROSITE" id="PS50826"/>
    </source>
</evidence>
<feature type="compositionally biased region" description="Basic and acidic residues" evidence="1">
    <location>
        <begin position="584"/>
        <end position="593"/>
    </location>
</feature>
<feature type="compositionally biased region" description="Low complexity" evidence="1">
    <location>
        <begin position="706"/>
        <end position="716"/>
    </location>
</feature>
<feature type="compositionally biased region" description="Polar residues" evidence="1">
    <location>
        <begin position="792"/>
        <end position="809"/>
    </location>
</feature>
<dbReference type="Proteomes" id="UP000694941">
    <property type="component" value="Unplaced"/>
</dbReference>
<feature type="compositionally biased region" description="Low complexity" evidence="1">
    <location>
        <begin position="1788"/>
        <end position="1799"/>
    </location>
</feature>
<feature type="region of interest" description="Disordered" evidence="1">
    <location>
        <begin position="792"/>
        <end position="814"/>
    </location>
</feature>
<protein>
    <submittedName>
        <fullName evidence="4">Uncharacterized protein LOC106465062 isoform X1</fullName>
    </submittedName>
</protein>
<dbReference type="PANTHER" id="PTHR15591:SF13">
    <property type="entry name" value="RUN DOMAIN-CONTAINING PROTEIN"/>
    <property type="match status" value="1"/>
</dbReference>
<feature type="compositionally biased region" description="Polar residues" evidence="1">
    <location>
        <begin position="1617"/>
        <end position="1627"/>
    </location>
</feature>
<evidence type="ECO:0000256" key="1">
    <source>
        <dbReference type="SAM" id="MobiDB-lite"/>
    </source>
</evidence>
<feature type="compositionally biased region" description="Low complexity" evidence="1">
    <location>
        <begin position="1740"/>
        <end position="1760"/>
    </location>
</feature>
<proteinExistence type="predicted"/>
<gene>
    <name evidence="4" type="primary">LOC106465062</name>
</gene>
<keyword evidence="3" id="KW-1185">Reference proteome</keyword>
<feature type="compositionally biased region" description="Basic and acidic residues" evidence="1">
    <location>
        <begin position="1640"/>
        <end position="1653"/>
    </location>
</feature>
<reference evidence="4" key="1">
    <citation type="submission" date="2025-08" db="UniProtKB">
        <authorList>
            <consortium name="RefSeq"/>
        </authorList>
    </citation>
    <scope>IDENTIFICATION</scope>
    <source>
        <tissue evidence="4">Muscle</tissue>
    </source>
</reference>
<feature type="region of interest" description="Disordered" evidence="1">
    <location>
        <begin position="566"/>
        <end position="604"/>
    </location>
</feature>
<dbReference type="PROSITE" id="PS50826">
    <property type="entry name" value="RUN"/>
    <property type="match status" value="1"/>
</dbReference>
<dbReference type="PANTHER" id="PTHR15591">
    <property type="entry name" value="RUN AND SH3 DOMAIN CONTAINING"/>
    <property type="match status" value="1"/>
</dbReference>
<evidence type="ECO:0000313" key="3">
    <source>
        <dbReference type="Proteomes" id="UP000694941"/>
    </source>
</evidence>
<feature type="region of interest" description="Disordered" evidence="1">
    <location>
        <begin position="1699"/>
        <end position="1843"/>
    </location>
</feature>
<dbReference type="RefSeq" id="XP_022248584.1">
    <property type="nucleotide sequence ID" value="XM_022392876.1"/>
</dbReference>
<feature type="compositionally biased region" description="Polar residues" evidence="1">
    <location>
        <begin position="104"/>
        <end position="115"/>
    </location>
</feature>
<feature type="region of interest" description="Disordered" evidence="1">
    <location>
        <begin position="693"/>
        <end position="721"/>
    </location>
</feature>
<dbReference type="Pfam" id="PF02759">
    <property type="entry name" value="RUN"/>
    <property type="match status" value="1"/>
</dbReference>
<dbReference type="Gene3D" id="1.20.58.900">
    <property type="match status" value="1"/>
</dbReference>
<feature type="compositionally biased region" description="Low complexity" evidence="1">
    <location>
        <begin position="1818"/>
        <end position="1833"/>
    </location>
</feature>
<dbReference type="InterPro" id="IPR004012">
    <property type="entry name" value="Run_dom"/>
</dbReference>
<dbReference type="CDD" id="cd17685">
    <property type="entry name" value="RUN_RUSC"/>
    <property type="match status" value="1"/>
</dbReference>
<dbReference type="SMART" id="SM00593">
    <property type="entry name" value="RUN"/>
    <property type="match status" value="1"/>
</dbReference>
<feature type="region of interest" description="Disordered" evidence="1">
    <location>
        <begin position="1615"/>
        <end position="1653"/>
    </location>
</feature>
<dbReference type="InterPro" id="IPR047343">
    <property type="entry name" value="RUSC1_2"/>
</dbReference>
<dbReference type="InterPro" id="IPR037213">
    <property type="entry name" value="Run_dom_sf"/>
</dbReference>
<feature type="compositionally biased region" description="Low complexity" evidence="1">
    <location>
        <begin position="1628"/>
        <end position="1639"/>
    </location>
</feature>
<accession>A0ABM1SY78</accession>
<organism evidence="3 4">
    <name type="scientific">Limulus polyphemus</name>
    <name type="common">Atlantic horseshoe crab</name>
    <dbReference type="NCBI Taxonomy" id="6850"/>
    <lineage>
        <taxon>Eukaryota</taxon>
        <taxon>Metazoa</taxon>
        <taxon>Ecdysozoa</taxon>
        <taxon>Arthropoda</taxon>
        <taxon>Chelicerata</taxon>
        <taxon>Merostomata</taxon>
        <taxon>Xiphosura</taxon>
        <taxon>Limulidae</taxon>
        <taxon>Limulus</taxon>
    </lineage>
</organism>
<feature type="domain" description="RUN" evidence="2">
    <location>
        <begin position="1332"/>
        <end position="1476"/>
    </location>
</feature>
<evidence type="ECO:0000313" key="4">
    <source>
        <dbReference type="RefSeq" id="XP_022248584.1"/>
    </source>
</evidence>
<feature type="compositionally biased region" description="Polar residues" evidence="1">
    <location>
        <begin position="955"/>
        <end position="971"/>
    </location>
</feature>